<organism evidence="4 5">
    <name type="scientific">Glossina palpalis gambiensis</name>
    <dbReference type="NCBI Taxonomy" id="67801"/>
    <lineage>
        <taxon>Eukaryota</taxon>
        <taxon>Metazoa</taxon>
        <taxon>Ecdysozoa</taxon>
        <taxon>Arthropoda</taxon>
        <taxon>Hexapoda</taxon>
        <taxon>Insecta</taxon>
        <taxon>Pterygota</taxon>
        <taxon>Neoptera</taxon>
        <taxon>Endopterygota</taxon>
        <taxon>Diptera</taxon>
        <taxon>Brachycera</taxon>
        <taxon>Muscomorpha</taxon>
        <taxon>Hippoboscoidea</taxon>
        <taxon>Glossinidae</taxon>
        <taxon>Glossina</taxon>
    </lineage>
</organism>
<feature type="compositionally biased region" description="Basic and acidic residues" evidence="1">
    <location>
        <begin position="335"/>
        <end position="352"/>
    </location>
</feature>
<reference evidence="5" key="1">
    <citation type="submission" date="2015-01" db="EMBL/GenBank/DDBJ databases">
        <authorList>
            <person name="Aksoy S."/>
            <person name="Warren W."/>
            <person name="Wilson R.K."/>
        </authorList>
    </citation>
    <scope>NUCLEOTIDE SEQUENCE [LARGE SCALE GENOMIC DNA]</scope>
    <source>
        <strain evidence="5">IAEA</strain>
    </source>
</reference>
<feature type="compositionally biased region" description="Low complexity" evidence="1">
    <location>
        <begin position="197"/>
        <end position="211"/>
    </location>
</feature>
<keyword evidence="2" id="KW-1133">Transmembrane helix</keyword>
<feature type="signal peptide" evidence="3">
    <location>
        <begin position="1"/>
        <end position="18"/>
    </location>
</feature>
<dbReference type="EMBL" id="JXJN01014632">
    <property type="status" value="NOT_ANNOTATED_CDS"/>
    <property type="molecule type" value="Genomic_DNA"/>
</dbReference>
<reference evidence="4" key="2">
    <citation type="submission" date="2020-05" db="UniProtKB">
        <authorList>
            <consortium name="EnsemblMetazoa"/>
        </authorList>
    </citation>
    <scope>IDENTIFICATION</scope>
    <source>
        <strain evidence="4">IAEA</strain>
    </source>
</reference>
<evidence type="ECO:0000313" key="5">
    <source>
        <dbReference type="Proteomes" id="UP000092460"/>
    </source>
</evidence>
<feature type="region of interest" description="Disordered" evidence="1">
    <location>
        <begin position="542"/>
        <end position="575"/>
    </location>
</feature>
<evidence type="ECO:0000256" key="3">
    <source>
        <dbReference type="SAM" id="SignalP"/>
    </source>
</evidence>
<keyword evidence="2" id="KW-0472">Membrane</keyword>
<evidence type="ECO:0008006" key="6">
    <source>
        <dbReference type="Google" id="ProtNLM"/>
    </source>
</evidence>
<dbReference type="AlphaFoldDB" id="A0A1B0BHY3"/>
<dbReference type="STRING" id="67801.A0A1B0BHY3"/>
<sequence>MFKQFLILTLLRSNFIWSKSLQGRSDVTPHIVIVTPQAQVHLEPAVAASPYLQHFSPFTRYAAPHEETVVYVPTGAATSAATATGVFLPASLSASKAVPILQARQAPEQIVQAAATAQQIVNAIQAAVPQNNLSETASQLAAQAATAAQQANEAFASAGAFFPIAQSSDNPLSQASNALNQIATAIAVGSTGGGEASGSANPSVNAPPAAAESDGSSNDNIKKISKIQYEIPLSPILANEPRHHYFIAPGPVPQFVDVVQTPVFVAPASAHLRARSLQASRDETPIIAIPLPEAIKPQALPLQSPAIAEEKLEEQKEKIEYKRFLEAKPLQQEPLKEELIKDEKSKSSEKGNHNNFRLPYNSMYKILLQQYQQLQQQQQQQLIIIILIILCVIIAEMHAATIRRQSRKPDIELDAEINEPNINLLRHSAWENNNTIPTPTMIFNIMLNAIQQVPSSAGGVATLHDLNMKIYGDGVEHKLPPVLERIIQRIQTYFSVYRYTDTTKPVHLMFWPYKETITSTSTAIATTTTTTTTAMTIKPIKATKNTTTKSPLTSSQSQAQSTTTTSTPNQLSVTKTENTLAQQQEQEKEGHLNQRKTSRRTNYLQAAIAVKVKVIMVTRTCWMHKRLK</sequence>
<evidence type="ECO:0000256" key="2">
    <source>
        <dbReference type="SAM" id="Phobius"/>
    </source>
</evidence>
<protein>
    <recommendedName>
        <fullName evidence="6">SEA domain-containing protein</fullName>
    </recommendedName>
</protein>
<keyword evidence="5" id="KW-1185">Reference proteome</keyword>
<feature type="compositionally biased region" description="Low complexity" evidence="1">
    <location>
        <begin position="542"/>
        <end position="574"/>
    </location>
</feature>
<proteinExistence type="predicted"/>
<dbReference type="Proteomes" id="UP000092460">
    <property type="component" value="Unassembled WGS sequence"/>
</dbReference>
<dbReference type="VEuPathDB" id="VectorBase:GPPI030694"/>
<feature type="region of interest" description="Disordered" evidence="1">
    <location>
        <begin position="335"/>
        <end position="355"/>
    </location>
</feature>
<name>A0A1B0BHY3_9MUSC</name>
<keyword evidence="3" id="KW-0732">Signal</keyword>
<accession>A0A1B0BHY3</accession>
<feature type="region of interest" description="Disordered" evidence="1">
    <location>
        <begin position="190"/>
        <end position="219"/>
    </location>
</feature>
<feature type="transmembrane region" description="Helical" evidence="2">
    <location>
        <begin position="382"/>
        <end position="402"/>
    </location>
</feature>
<dbReference type="EMBL" id="JXJN01014631">
    <property type="status" value="NOT_ANNOTATED_CDS"/>
    <property type="molecule type" value="Genomic_DNA"/>
</dbReference>
<evidence type="ECO:0000313" key="4">
    <source>
        <dbReference type="EnsemblMetazoa" id="GPPI030694-PA"/>
    </source>
</evidence>
<evidence type="ECO:0000256" key="1">
    <source>
        <dbReference type="SAM" id="MobiDB-lite"/>
    </source>
</evidence>
<dbReference type="EnsemblMetazoa" id="GPPI030694-RA">
    <property type="protein sequence ID" value="GPPI030694-PA"/>
    <property type="gene ID" value="GPPI030694"/>
</dbReference>
<keyword evidence="2" id="KW-0812">Transmembrane</keyword>
<feature type="chain" id="PRO_5008404974" description="SEA domain-containing protein" evidence="3">
    <location>
        <begin position="19"/>
        <end position="628"/>
    </location>
</feature>